<dbReference type="Proteomes" id="UP000242561">
    <property type="component" value="Chromosome"/>
</dbReference>
<organism evidence="1 2">
    <name type="scientific">Sphingorhabdus lutea</name>
    <dbReference type="NCBI Taxonomy" id="1913578"/>
    <lineage>
        <taxon>Bacteria</taxon>
        <taxon>Pseudomonadati</taxon>
        <taxon>Pseudomonadota</taxon>
        <taxon>Alphaproteobacteria</taxon>
        <taxon>Sphingomonadales</taxon>
        <taxon>Sphingomonadaceae</taxon>
        <taxon>Sphingorhabdus</taxon>
    </lineage>
</organism>
<dbReference type="AlphaFoldDB" id="A0A1L3JAC7"/>
<protein>
    <submittedName>
        <fullName evidence="1">Uncharacterized protein</fullName>
    </submittedName>
</protein>
<dbReference type="EMBL" id="CP018154">
    <property type="protein sequence ID" value="APG62085.1"/>
    <property type="molecule type" value="Genomic_DNA"/>
</dbReference>
<proteinExistence type="predicted"/>
<accession>A0A1L3JAC7</accession>
<gene>
    <name evidence="1" type="ORF">LPB140_03830</name>
</gene>
<reference evidence="1 2" key="1">
    <citation type="submission" date="2016-11" db="EMBL/GenBank/DDBJ databases">
        <title>Sphingorhabdus sp. LPB0140, isolated from marine environment.</title>
        <authorList>
            <person name="Kim E."/>
            <person name="Yi H."/>
        </authorList>
    </citation>
    <scope>NUCLEOTIDE SEQUENCE [LARGE SCALE GENOMIC DNA]</scope>
    <source>
        <strain evidence="1 2">LPB0140</strain>
    </source>
</reference>
<dbReference type="STRING" id="1913578.LPB140_03830"/>
<dbReference type="KEGG" id="sphl:LPB140_03830"/>
<name>A0A1L3JAC7_9SPHN</name>
<keyword evidence="2" id="KW-1185">Reference proteome</keyword>
<evidence type="ECO:0000313" key="2">
    <source>
        <dbReference type="Proteomes" id="UP000242561"/>
    </source>
</evidence>
<evidence type="ECO:0000313" key="1">
    <source>
        <dbReference type="EMBL" id="APG62085.1"/>
    </source>
</evidence>
<sequence length="64" mass="7022">MQAQANNLFIKKSPSCPKDTIKNAMNGLSLLTSMFIQRQLYGIVILIKSGLKYPNGPINTGLNL</sequence>